<dbReference type="OrthoDB" id="1098595at2"/>
<organism evidence="2 3">
    <name type="scientific">Chitinophaga silvisoli</name>
    <dbReference type="NCBI Taxonomy" id="2291814"/>
    <lineage>
        <taxon>Bacteria</taxon>
        <taxon>Pseudomonadati</taxon>
        <taxon>Bacteroidota</taxon>
        <taxon>Chitinophagia</taxon>
        <taxon>Chitinophagales</taxon>
        <taxon>Chitinophagaceae</taxon>
        <taxon>Chitinophaga</taxon>
    </lineage>
</organism>
<name>A0A3E1NWG3_9BACT</name>
<evidence type="ECO:0000259" key="1">
    <source>
        <dbReference type="Pfam" id="PF19512"/>
    </source>
</evidence>
<protein>
    <recommendedName>
        <fullName evidence="1">DUF6046 domain-containing protein</fullName>
    </recommendedName>
</protein>
<dbReference type="Pfam" id="PF19512">
    <property type="entry name" value="DUF6046"/>
    <property type="match status" value="1"/>
</dbReference>
<comment type="caution">
    <text evidence="2">The sequence shown here is derived from an EMBL/GenBank/DDBJ whole genome shotgun (WGS) entry which is preliminary data.</text>
</comment>
<sequence>MALNIDIASTFAGTFGYTPETLTILKQPDVNSRGTSYYGNEAYSKSYFMSVTLGGLDLYNPVISISNKKTIVQTTLVNRSGTVKEMISKEDYKINIKGIIVRQDNAYPDEEISDLMELYNRNEALTINCALTSLLFDEGEKVIITDLSFPPSPGTQNIQAYDMNLISDLKFILNKA</sequence>
<dbReference type="EMBL" id="QTJV01000010">
    <property type="protein sequence ID" value="RFM32261.1"/>
    <property type="molecule type" value="Genomic_DNA"/>
</dbReference>
<dbReference type="RefSeq" id="WP_116856347.1">
    <property type="nucleotide sequence ID" value="NZ_QTJV01000010.1"/>
</dbReference>
<dbReference type="Proteomes" id="UP000261174">
    <property type="component" value="Unassembled WGS sequence"/>
</dbReference>
<keyword evidence="3" id="KW-1185">Reference proteome</keyword>
<dbReference type="AlphaFoldDB" id="A0A3E1NWG3"/>
<accession>A0A3E1NWG3</accession>
<feature type="domain" description="DUF6046" evidence="1">
    <location>
        <begin position="60"/>
        <end position="170"/>
    </location>
</feature>
<evidence type="ECO:0000313" key="2">
    <source>
        <dbReference type="EMBL" id="RFM32261.1"/>
    </source>
</evidence>
<proteinExistence type="predicted"/>
<reference evidence="2 3" key="1">
    <citation type="submission" date="2018-08" db="EMBL/GenBank/DDBJ databases">
        <title>Chitinophaga sp. K20C18050901, a novel bacterium isolated from forest soil.</title>
        <authorList>
            <person name="Wang C."/>
        </authorList>
    </citation>
    <scope>NUCLEOTIDE SEQUENCE [LARGE SCALE GENOMIC DNA]</scope>
    <source>
        <strain evidence="2 3">K20C18050901</strain>
    </source>
</reference>
<dbReference type="InterPro" id="IPR046109">
    <property type="entry name" value="DUF6046"/>
</dbReference>
<evidence type="ECO:0000313" key="3">
    <source>
        <dbReference type="Proteomes" id="UP000261174"/>
    </source>
</evidence>
<gene>
    <name evidence="2" type="ORF">DXN04_26160</name>
</gene>